<dbReference type="Pfam" id="PF03314">
    <property type="entry name" value="DUF273"/>
    <property type="match status" value="1"/>
</dbReference>
<dbReference type="InterPro" id="IPR029044">
    <property type="entry name" value="Nucleotide-diphossugar_trans"/>
</dbReference>
<protein>
    <submittedName>
        <fullName evidence="3">Nucleotid_trans domain-containing protein</fullName>
    </submittedName>
</protein>
<dbReference type="Proteomes" id="UP000271162">
    <property type="component" value="Unassembled WGS sequence"/>
</dbReference>
<evidence type="ECO:0000313" key="1">
    <source>
        <dbReference type="EMBL" id="VDL80275.1"/>
    </source>
</evidence>
<organism evidence="3">
    <name type="scientific">Nippostrongylus brasiliensis</name>
    <name type="common">Rat hookworm</name>
    <dbReference type="NCBI Taxonomy" id="27835"/>
    <lineage>
        <taxon>Eukaryota</taxon>
        <taxon>Metazoa</taxon>
        <taxon>Ecdysozoa</taxon>
        <taxon>Nematoda</taxon>
        <taxon>Chromadorea</taxon>
        <taxon>Rhabditida</taxon>
        <taxon>Rhabditina</taxon>
        <taxon>Rhabditomorpha</taxon>
        <taxon>Strongyloidea</taxon>
        <taxon>Heligmosomidae</taxon>
        <taxon>Nippostrongylus</taxon>
    </lineage>
</organism>
<dbReference type="STRING" id="27835.A0A0N4YIE3"/>
<proteinExistence type="predicted"/>
<gene>
    <name evidence="1" type="ORF">NBR_LOCUS16680</name>
</gene>
<dbReference type="PANTHER" id="PTHR31562">
    <property type="entry name" value="PROTEIN CBG18972"/>
    <property type="match status" value="1"/>
</dbReference>
<reference evidence="1 2" key="2">
    <citation type="submission" date="2018-11" db="EMBL/GenBank/DDBJ databases">
        <authorList>
            <consortium name="Pathogen Informatics"/>
        </authorList>
    </citation>
    <scope>NUCLEOTIDE SEQUENCE [LARGE SCALE GENOMIC DNA]</scope>
</reference>
<evidence type="ECO:0000313" key="2">
    <source>
        <dbReference type="Proteomes" id="UP000271162"/>
    </source>
</evidence>
<dbReference type="InterPro" id="IPR004988">
    <property type="entry name" value="DUF273"/>
</dbReference>
<dbReference type="EMBL" id="UYSL01022338">
    <property type="protein sequence ID" value="VDL80275.1"/>
    <property type="molecule type" value="Genomic_DNA"/>
</dbReference>
<dbReference type="Gene3D" id="3.90.550.10">
    <property type="entry name" value="Spore Coat Polysaccharide Biosynthesis Protein SpsA, Chain A"/>
    <property type="match status" value="1"/>
</dbReference>
<dbReference type="PANTHER" id="PTHR31562:SF9">
    <property type="entry name" value="GLYCOSYLTRANSFERASE FAMILY 8 PROTEIN"/>
    <property type="match status" value="1"/>
</dbReference>
<dbReference type="AlphaFoldDB" id="A0A0N4YIE3"/>
<keyword evidence="2" id="KW-1185">Reference proteome</keyword>
<dbReference type="WBParaSite" id="NBR_0001667901-mRNA-1">
    <property type="protein sequence ID" value="NBR_0001667901-mRNA-1"/>
    <property type="gene ID" value="NBR_0001667901"/>
</dbReference>
<accession>A0A0N4YIE3</accession>
<evidence type="ECO:0000313" key="3">
    <source>
        <dbReference type="WBParaSite" id="NBR_0001667901-mRNA-1"/>
    </source>
</evidence>
<sequence>MARRTAIAAATILLFGVVTVYFSYPSEEVFDRFYYGRDSEEFLSETPDPVFSALKPQTSSIAIVSVLDSSSSESKYRTAMNSMKCYAIRNNYTYLVVNGEEHNMTCTHKDITFQRHCIIAHLLEAFKWIVFVDADIGVVNENVRLEQFIRPDADLIFYDRFFNHEIMA</sequence>
<reference evidence="3" key="1">
    <citation type="submission" date="2017-02" db="UniProtKB">
        <authorList>
            <consortium name="WormBaseParasite"/>
        </authorList>
    </citation>
    <scope>IDENTIFICATION</scope>
</reference>
<name>A0A0N4YIE3_NIPBR</name>